<dbReference type="AlphaFoldDB" id="A0A8X7ZQR9"/>
<dbReference type="EMBL" id="JAAWWB010000011">
    <property type="protein sequence ID" value="KAG6772307.1"/>
    <property type="molecule type" value="Genomic_DNA"/>
</dbReference>
<dbReference type="PANTHER" id="PTHR42103">
    <property type="entry name" value="ALPHA/BETA-HYDROLASES SUPERFAMILY PROTEIN"/>
    <property type="match status" value="1"/>
</dbReference>
<name>A0A8X7ZQR9_POPTO</name>
<dbReference type="OrthoDB" id="10260961at2759"/>
<dbReference type="Proteomes" id="UP000886885">
    <property type="component" value="Chromosome 6A"/>
</dbReference>
<keyword evidence="2" id="KW-1185">Reference proteome</keyword>
<sequence>MGGSRTLVHGIASRLSIKGFTAITFDMRSVGRSTGAFLMVLLKFRCRLFALGSLKRAPIAGYAGIIGYSPKPKLFVKGTRDVFTSVGQLENKQNLLLAVLKAHLIERVSLFEMEGPACDAQMVDLILGFSHFEMEGYLLVMLR</sequence>
<comment type="caution">
    <text evidence="1">The sequence shown here is derived from an EMBL/GenBank/DDBJ whole genome shotgun (WGS) entry which is preliminary data.</text>
</comment>
<gene>
    <name evidence="1" type="ORF">POTOM_023710</name>
</gene>
<evidence type="ECO:0000313" key="2">
    <source>
        <dbReference type="Proteomes" id="UP000886885"/>
    </source>
</evidence>
<accession>A0A8X7ZQR9</accession>
<reference evidence="1" key="1">
    <citation type="journal article" date="2020" name="bioRxiv">
        <title>Hybrid origin of Populus tomentosa Carr. identified through genome sequencing and phylogenomic analysis.</title>
        <authorList>
            <person name="An X."/>
            <person name="Gao K."/>
            <person name="Chen Z."/>
            <person name="Li J."/>
            <person name="Yang X."/>
            <person name="Yang X."/>
            <person name="Zhou J."/>
            <person name="Guo T."/>
            <person name="Zhao T."/>
            <person name="Huang S."/>
            <person name="Miao D."/>
            <person name="Khan W.U."/>
            <person name="Rao P."/>
            <person name="Ye M."/>
            <person name="Lei B."/>
            <person name="Liao W."/>
            <person name="Wang J."/>
            <person name="Ji L."/>
            <person name="Li Y."/>
            <person name="Guo B."/>
            <person name="Mustafa N.S."/>
            <person name="Li S."/>
            <person name="Yun Q."/>
            <person name="Keller S.R."/>
            <person name="Mao J."/>
            <person name="Zhang R."/>
            <person name="Strauss S.H."/>
        </authorList>
    </citation>
    <scope>NUCLEOTIDE SEQUENCE</scope>
    <source>
        <strain evidence="1">GM15</strain>
        <tissue evidence="1">Leaf</tissue>
    </source>
</reference>
<protein>
    <submittedName>
        <fullName evidence="1">Uncharacterized protein</fullName>
    </submittedName>
</protein>
<proteinExistence type="predicted"/>
<dbReference type="PANTHER" id="PTHR42103:SF2">
    <property type="entry name" value="AB HYDROLASE-1 DOMAIN-CONTAINING PROTEIN"/>
    <property type="match status" value="1"/>
</dbReference>
<evidence type="ECO:0000313" key="1">
    <source>
        <dbReference type="EMBL" id="KAG6772307.1"/>
    </source>
</evidence>
<organism evidence="1 2">
    <name type="scientific">Populus tomentosa</name>
    <name type="common">Chinese white poplar</name>
    <dbReference type="NCBI Taxonomy" id="118781"/>
    <lineage>
        <taxon>Eukaryota</taxon>
        <taxon>Viridiplantae</taxon>
        <taxon>Streptophyta</taxon>
        <taxon>Embryophyta</taxon>
        <taxon>Tracheophyta</taxon>
        <taxon>Spermatophyta</taxon>
        <taxon>Magnoliopsida</taxon>
        <taxon>eudicotyledons</taxon>
        <taxon>Gunneridae</taxon>
        <taxon>Pentapetalae</taxon>
        <taxon>rosids</taxon>
        <taxon>fabids</taxon>
        <taxon>Malpighiales</taxon>
        <taxon>Salicaceae</taxon>
        <taxon>Saliceae</taxon>
        <taxon>Populus</taxon>
    </lineage>
</organism>